<keyword evidence="3" id="KW-1185">Reference proteome</keyword>
<dbReference type="GO" id="GO:0005524">
    <property type="term" value="F:ATP binding"/>
    <property type="evidence" value="ECO:0007669"/>
    <property type="project" value="InterPro"/>
</dbReference>
<accession>J0Q1H1</accession>
<dbReference type="AlphaFoldDB" id="J0Q1H1"/>
<dbReference type="EMBL" id="AILU01000033">
    <property type="protein sequence ID" value="EJF78851.1"/>
    <property type="molecule type" value="Genomic_DNA"/>
</dbReference>
<feature type="domain" description="CagE TrbE VirB component of type IV transporter system central" evidence="1">
    <location>
        <begin position="176"/>
        <end position="278"/>
    </location>
</feature>
<gene>
    <name evidence="2" type="ORF">MCQ_01230</name>
</gene>
<proteinExistence type="predicted"/>
<evidence type="ECO:0000313" key="3">
    <source>
        <dbReference type="Proteomes" id="UP000008947"/>
    </source>
</evidence>
<dbReference type="InterPro" id="IPR018145">
    <property type="entry name" value="CagE_TrbE_VirB_cntrl_dom"/>
</dbReference>
<dbReference type="HOGENOM" id="CLU_981838_0_0_5"/>
<sequence length="302" mass="35376">MKTIERKREKQPEAIIPYVRHVNKHVIALESRALMTVVKLEGINFETADIIDLNVLHEQLNNLFKNIADERIAIYSHIIRKRETIYPDGTFRSAFAKQLDDKYRERMVSQELYRNDLYLSILWNPHVDKADKLADFFKRLGKAKQEKTEVDKESIHKLEDVTTDVIQNLQRYGAKKLSLYEHEGNVFSQQSEFIHQLVGERRERIPPTWGTIASSVYSDRLIFGKKIIEIRHEAGWRFAGMFGWKEYPAKTKAGMTDGLLTLPFEFIFTQSFVFKSKTLPSRLWGANKIKWSMLETAPVHKF</sequence>
<dbReference type="eggNOG" id="COG3451">
    <property type="taxonomic scope" value="Bacteria"/>
</dbReference>
<protein>
    <recommendedName>
        <fullName evidence="1">CagE TrbE VirB component of type IV transporter system central domain-containing protein</fullName>
    </recommendedName>
</protein>
<name>J0Q1H1_9HYPH</name>
<organism evidence="2 3">
    <name type="scientific">Candidatus Bartonella washoeensis Sb944nv</name>
    <dbReference type="NCBI Taxonomy" id="1094563"/>
    <lineage>
        <taxon>Bacteria</taxon>
        <taxon>Pseudomonadati</taxon>
        <taxon>Pseudomonadota</taxon>
        <taxon>Alphaproteobacteria</taxon>
        <taxon>Hyphomicrobiales</taxon>
        <taxon>Bartonellaceae</taxon>
        <taxon>Bartonella</taxon>
    </lineage>
</organism>
<dbReference type="PATRIC" id="fig|1094563.3.peg.1430"/>
<comment type="caution">
    <text evidence="2">The sequence shown here is derived from an EMBL/GenBank/DDBJ whole genome shotgun (WGS) entry which is preliminary data.</text>
</comment>
<evidence type="ECO:0000313" key="2">
    <source>
        <dbReference type="EMBL" id="EJF78851.1"/>
    </source>
</evidence>
<dbReference type="Pfam" id="PF03135">
    <property type="entry name" value="CagE_TrbE_VirB"/>
    <property type="match status" value="1"/>
</dbReference>
<dbReference type="Proteomes" id="UP000008947">
    <property type="component" value="Unassembled WGS sequence"/>
</dbReference>
<reference evidence="2 3" key="1">
    <citation type="submission" date="2012-03" db="EMBL/GenBank/DDBJ databases">
        <title>The Genome Sequence of Bartonella washoensis Sb944nv.</title>
        <authorList>
            <consortium name="The Broad Institute Genome Sequencing Platform"/>
            <consortium name="The Broad Institute Genome Sequencing Center for Infectious Disease"/>
            <person name="Feldgarden M."/>
            <person name="Kirby J."/>
            <person name="Kosoy M."/>
            <person name="Birtles R."/>
            <person name="Probert W.S."/>
            <person name="Chiaraviglio L."/>
            <person name="Young S.K."/>
            <person name="Zeng Q."/>
            <person name="Gargeya S."/>
            <person name="Fitzgerald M."/>
            <person name="Haas B."/>
            <person name="Abouelleil A."/>
            <person name="Alvarado L."/>
            <person name="Arachchi H.M."/>
            <person name="Berlin A."/>
            <person name="Chapman S.B."/>
            <person name="Gearin G."/>
            <person name="Goldberg J."/>
            <person name="Griggs A."/>
            <person name="Gujja S."/>
            <person name="Hansen M."/>
            <person name="Heiman D."/>
            <person name="Howarth C."/>
            <person name="Larimer J."/>
            <person name="Lui A."/>
            <person name="MacDonald P.J.P."/>
            <person name="McCowen C."/>
            <person name="Montmayeur A."/>
            <person name="Murphy C."/>
            <person name="Neiman D."/>
            <person name="Pearson M."/>
            <person name="Priest M."/>
            <person name="Roberts A."/>
            <person name="Saif S."/>
            <person name="Shea T."/>
            <person name="Sisk P."/>
            <person name="Stolte C."/>
            <person name="Sykes S."/>
            <person name="Wortman J."/>
            <person name="Nusbaum C."/>
            <person name="Birren B."/>
        </authorList>
    </citation>
    <scope>NUCLEOTIDE SEQUENCE [LARGE SCALE GENOMIC DNA]</scope>
    <source>
        <strain evidence="2 3">Sb944nv</strain>
    </source>
</reference>
<evidence type="ECO:0000259" key="1">
    <source>
        <dbReference type="Pfam" id="PF03135"/>
    </source>
</evidence>